<proteinExistence type="predicted"/>
<dbReference type="EMBL" id="GBRH01245824">
    <property type="protein sequence ID" value="JAD52071.1"/>
    <property type="molecule type" value="Transcribed_RNA"/>
</dbReference>
<organism evidence="1">
    <name type="scientific">Arundo donax</name>
    <name type="common">Giant reed</name>
    <name type="synonym">Donax arundinaceus</name>
    <dbReference type="NCBI Taxonomy" id="35708"/>
    <lineage>
        <taxon>Eukaryota</taxon>
        <taxon>Viridiplantae</taxon>
        <taxon>Streptophyta</taxon>
        <taxon>Embryophyta</taxon>
        <taxon>Tracheophyta</taxon>
        <taxon>Spermatophyta</taxon>
        <taxon>Magnoliopsida</taxon>
        <taxon>Liliopsida</taxon>
        <taxon>Poales</taxon>
        <taxon>Poaceae</taxon>
        <taxon>PACMAD clade</taxon>
        <taxon>Arundinoideae</taxon>
        <taxon>Arundineae</taxon>
        <taxon>Arundo</taxon>
    </lineage>
</organism>
<protein>
    <submittedName>
        <fullName evidence="1">Uncharacterized protein</fullName>
    </submittedName>
</protein>
<accession>A0A0A9ALQ7</accession>
<name>A0A0A9ALQ7_ARUDO</name>
<sequence length="14" mass="1626">MNNISPLFCNTCRL</sequence>
<reference evidence="1" key="1">
    <citation type="submission" date="2014-09" db="EMBL/GenBank/DDBJ databases">
        <authorList>
            <person name="Magalhaes I.L.F."/>
            <person name="Oliveira U."/>
            <person name="Santos F.R."/>
            <person name="Vidigal T.H.D.A."/>
            <person name="Brescovit A.D."/>
            <person name="Santos A.J."/>
        </authorList>
    </citation>
    <scope>NUCLEOTIDE SEQUENCE</scope>
    <source>
        <tissue evidence="1">Shoot tissue taken approximately 20 cm above the soil surface</tissue>
    </source>
</reference>
<evidence type="ECO:0000313" key="1">
    <source>
        <dbReference type="EMBL" id="JAD52071.1"/>
    </source>
</evidence>
<reference evidence="1" key="2">
    <citation type="journal article" date="2015" name="Data Brief">
        <title>Shoot transcriptome of the giant reed, Arundo donax.</title>
        <authorList>
            <person name="Barrero R.A."/>
            <person name="Guerrero F.D."/>
            <person name="Moolhuijzen P."/>
            <person name="Goolsby J.A."/>
            <person name="Tidwell J."/>
            <person name="Bellgard S.E."/>
            <person name="Bellgard M.I."/>
        </authorList>
    </citation>
    <scope>NUCLEOTIDE SEQUENCE</scope>
    <source>
        <tissue evidence="1">Shoot tissue taken approximately 20 cm above the soil surface</tissue>
    </source>
</reference>